<dbReference type="InterPro" id="IPR013098">
    <property type="entry name" value="Ig_I-set"/>
</dbReference>
<evidence type="ECO:0000256" key="8">
    <source>
        <dbReference type="ARBA" id="ARBA00023319"/>
    </source>
</evidence>
<dbReference type="STRING" id="543379.A0A232FDX2"/>
<dbReference type="OrthoDB" id="10012075at2759"/>
<evidence type="ECO:0000256" key="2">
    <source>
        <dbReference type="ARBA" id="ARBA00022475"/>
    </source>
</evidence>
<protein>
    <recommendedName>
        <fullName evidence="11">Ig-like domain-containing protein</fullName>
    </recommendedName>
</protein>
<dbReference type="InterPro" id="IPR013783">
    <property type="entry name" value="Ig-like_fold"/>
</dbReference>
<evidence type="ECO:0000313" key="13">
    <source>
        <dbReference type="Proteomes" id="UP000215335"/>
    </source>
</evidence>
<feature type="compositionally biased region" description="Polar residues" evidence="9">
    <location>
        <begin position="464"/>
        <end position="474"/>
    </location>
</feature>
<dbReference type="PANTHER" id="PTHR12231">
    <property type="entry name" value="CTX-RELATED TYPE I TRANSMEMBRANE PROTEIN"/>
    <property type="match status" value="1"/>
</dbReference>
<dbReference type="SMART" id="SM00409">
    <property type="entry name" value="IG"/>
    <property type="match status" value="3"/>
</dbReference>
<feature type="region of interest" description="Disordered" evidence="9">
    <location>
        <begin position="379"/>
        <end position="402"/>
    </location>
</feature>
<dbReference type="InterPro" id="IPR003598">
    <property type="entry name" value="Ig_sub2"/>
</dbReference>
<keyword evidence="6" id="KW-1015">Disulfide bond</keyword>
<feature type="domain" description="Ig-like" evidence="11">
    <location>
        <begin position="29"/>
        <end position="126"/>
    </location>
</feature>
<dbReference type="Proteomes" id="UP000215335">
    <property type="component" value="Unassembled WGS sequence"/>
</dbReference>
<evidence type="ECO:0000259" key="11">
    <source>
        <dbReference type="PROSITE" id="PS50835"/>
    </source>
</evidence>
<feature type="region of interest" description="Disordered" evidence="9">
    <location>
        <begin position="440"/>
        <end position="474"/>
    </location>
</feature>
<comment type="caution">
    <text evidence="12">The sequence shown here is derived from an EMBL/GenBank/DDBJ whole genome shotgun (WGS) entry which is preliminary data.</text>
</comment>
<keyword evidence="5" id="KW-0472">Membrane</keyword>
<dbReference type="InterPro" id="IPR036179">
    <property type="entry name" value="Ig-like_dom_sf"/>
</dbReference>
<name>A0A232FDX2_9HYME</name>
<evidence type="ECO:0000313" key="12">
    <source>
        <dbReference type="EMBL" id="OXU28852.1"/>
    </source>
</evidence>
<keyword evidence="3 10" id="KW-0732">Signal</keyword>
<dbReference type="PROSITE" id="PS50835">
    <property type="entry name" value="IG_LIKE"/>
    <property type="match status" value="3"/>
</dbReference>
<accession>A0A232FDX2</accession>
<dbReference type="EMBL" id="NNAY01000367">
    <property type="protein sequence ID" value="OXU28852.1"/>
    <property type="molecule type" value="Genomic_DNA"/>
</dbReference>
<dbReference type="GO" id="GO:0043005">
    <property type="term" value="C:neuron projection"/>
    <property type="evidence" value="ECO:0007669"/>
    <property type="project" value="TreeGrafter"/>
</dbReference>
<evidence type="ECO:0000256" key="3">
    <source>
        <dbReference type="ARBA" id="ARBA00022729"/>
    </source>
</evidence>
<feature type="domain" description="Ig-like" evidence="11">
    <location>
        <begin position="131"/>
        <end position="230"/>
    </location>
</feature>
<dbReference type="PANTHER" id="PTHR12231:SF255">
    <property type="entry name" value="DPR-INTERACTING PROTEIN ALPHA, ISOFORM A"/>
    <property type="match status" value="1"/>
</dbReference>
<dbReference type="Pfam" id="PF13927">
    <property type="entry name" value="Ig_3"/>
    <property type="match status" value="2"/>
</dbReference>
<evidence type="ECO:0000256" key="4">
    <source>
        <dbReference type="ARBA" id="ARBA00022737"/>
    </source>
</evidence>
<dbReference type="SUPFAM" id="SSF48726">
    <property type="entry name" value="Immunoglobulin"/>
    <property type="match status" value="3"/>
</dbReference>
<dbReference type="InterPro" id="IPR007110">
    <property type="entry name" value="Ig-like_dom"/>
</dbReference>
<feature type="signal peptide" evidence="10">
    <location>
        <begin position="1"/>
        <end position="24"/>
    </location>
</feature>
<feature type="chain" id="PRO_5013371210" description="Ig-like domain-containing protein" evidence="10">
    <location>
        <begin position="25"/>
        <end position="495"/>
    </location>
</feature>
<comment type="subcellular location">
    <subcellularLocation>
        <location evidence="1">Cell membrane</location>
    </subcellularLocation>
</comment>
<keyword evidence="2" id="KW-1003">Cell membrane</keyword>
<evidence type="ECO:0000256" key="7">
    <source>
        <dbReference type="ARBA" id="ARBA00023180"/>
    </source>
</evidence>
<keyword evidence="7" id="KW-0325">Glycoprotein</keyword>
<dbReference type="SMART" id="SM00406">
    <property type="entry name" value="IGv"/>
    <property type="match status" value="2"/>
</dbReference>
<dbReference type="SMART" id="SM00408">
    <property type="entry name" value="IGc2"/>
    <property type="match status" value="3"/>
</dbReference>
<dbReference type="Pfam" id="PF07679">
    <property type="entry name" value="I-set"/>
    <property type="match status" value="1"/>
</dbReference>
<dbReference type="InterPro" id="IPR013106">
    <property type="entry name" value="Ig_V-set"/>
</dbReference>
<keyword evidence="8" id="KW-0393">Immunoglobulin domain</keyword>
<gene>
    <name evidence="12" type="ORF">TSAR_001401</name>
</gene>
<dbReference type="InterPro" id="IPR051170">
    <property type="entry name" value="Neural/epithelial_adhesion"/>
</dbReference>
<sequence>MIDRERTFFAVLLALLMYPNDNLGGAFQPEFVKPLQNLTIPLGRDAVFTCHVEHLGGYRVGWVKADTKAIQAIHDHVITHNPRVSVSHGDHSTWSLRIKGAQKEDEGLYMCQINTDPMKSQTGMLSIEVPPDFIPEETSGDVTVPEGWHVKLKCRATGIPPPQISWRREDQKEIIIREPFHDKSTSSNEKVKVHKVTEWIGEELHLTKIKRDQMGVYHCIASNQVPPSISKRIIVDVHFPPVIHVPNQLVGAPLGTDVVLECIVEASPQSINFWLNNQGVMIISSARHDVQVVTKAPTKGHHSAHPNFNFKVKMLLTIRNFTKQDVGTYRCTAKNSNGDFESSIRLYDLTTVNSNNDEAFDLLSIADITSAVKQKPISSEVSFSESGSEFEHHHHHQQQQHMDGELVELDNDSLDETAAIEHAEMGNRPLSLDNTVQGHVGSTQFSTPVTGLKPRGGNRRANGHQHSASRTSTSRSCGAATTLLVGTLPLLLYCR</sequence>
<evidence type="ECO:0000256" key="1">
    <source>
        <dbReference type="ARBA" id="ARBA00004236"/>
    </source>
</evidence>
<dbReference type="GO" id="GO:0005886">
    <property type="term" value="C:plasma membrane"/>
    <property type="evidence" value="ECO:0007669"/>
    <property type="project" value="UniProtKB-SubCell"/>
</dbReference>
<evidence type="ECO:0000256" key="5">
    <source>
        <dbReference type="ARBA" id="ARBA00023136"/>
    </source>
</evidence>
<dbReference type="AlphaFoldDB" id="A0A232FDX2"/>
<evidence type="ECO:0000256" key="6">
    <source>
        <dbReference type="ARBA" id="ARBA00023157"/>
    </source>
</evidence>
<keyword evidence="13" id="KW-1185">Reference proteome</keyword>
<dbReference type="InterPro" id="IPR003599">
    <property type="entry name" value="Ig_sub"/>
</dbReference>
<evidence type="ECO:0000256" key="10">
    <source>
        <dbReference type="SAM" id="SignalP"/>
    </source>
</evidence>
<feature type="compositionally biased region" description="Polar residues" evidence="9">
    <location>
        <begin position="440"/>
        <end position="449"/>
    </location>
</feature>
<dbReference type="Gene3D" id="2.60.40.10">
    <property type="entry name" value="Immunoglobulins"/>
    <property type="match status" value="3"/>
</dbReference>
<organism evidence="12 13">
    <name type="scientific">Trichomalopsis sarcophagae</name>
    <dbReference type="NCBI Taxonomy" id="543379"/>
    <lineage>
        <taxon>Eukaryota</taxon>
        <taxon>Metazoa</taxon>
        <taxon>Ecdysozoa</taxon>
        <taxon>Arthropoda</taxon>
        <taxon>Hexapoda</taxon>
        <taxon>Insecta</taxon>
        <taxon>Pterygota</taxon>
        <taxon>Neoptera</taxon>
        <taxon>Endopterygota</taxon>
        <taxon>Hymenoptera</taxon>
        <taxon>Apocrita</taxon>
        <taxon>Proctotrupomorpha</taxon>
        <taxon>Chalcidoidea</taxon>
        <taxon>Pteromalidae</taxon>
        <taxon>Pteromalinae</taxon>
        <taxon>Trichomalopsis</taxon>
    </lineage>
</organism>
<reference evidence="12 13" key="1">
    <citation type="journal article" date="2017" name="Curr. Biol.">
        <title>The Evolution of Venom by Co-option of Single-Copy Genes.</title>
        <authorList>
            <person name="Martinson E.O."/>
            <person name="Mrinalini"/>
            <person name="Kelkar Y.D."/>
            <person name="Chang C.H."/>
            <person name="Werren J.H."/>
        </authorList>
    </citation>
    <scope>NUCLEOTIDE SEQUENCE [LARGE SCALE GENOMIC DNA]</scope>
    <source>
        <strain evidence="12 13">Alberta</strain>
        <tissue evidence="12">Whole body</tissue>
    </source>
</reference>
<keyword evidence="4" id="KW-0677">Repeat</keyword>
<dbReference type="FunFam" id="2.60.40.10:FF:000328">
    <property type="entry name" value="CLUMA_CG000981, isoform A"/>
    <property type="match status" value="1"/>
</dbReference>
<evidence type="ECO:0000256" key="9">
    <source>
        <dbReference type="SAM" id="MobiDB-lite"/>
    </source>
</evidence>
<proteinExistence type="predicted"/>
<feature type="domain" description="Ig-like" evidence="11">
    <location>
        <begin position="240"/>
        <end position="347"/>
    </location>
</feature>